<dbReference type="EMBL" id="ONZQ02000008">
    <property type="protein sequence ID" value="SPO03623.1"/>
    <property type="molecule type" value="Genomic_DNA"/>
</dbReference>
<evidence type="ECO:0000256" key="2">
    <source>
        <dbReference type="PIRSR" id="PIRSR613078-1"/>
    </source>
</evidence>
<dbReference type="PANTHER" id="PTHR46517">
    <property type="entry name" value="FRUCTOSE-2,6-BISPHOSPHATASE TIGAR"/>
    <property type="match status" value="1"/>
</dbReference>
<sequence>MGGTTRLLLVRHGESVDNVADAALSARGVLQARHLGAHLLERPSPLVVPTHIFASDLQRAYQTAEAIRESFLAAGSDVPEVQRHGDIRETDFGSLEGLPWANPAPAVVPDGWVHPETIEAILLRINRFLETSLFPVVQSHLGDGVDDVERAVVVVAHGALIRQVVNALVTKFTSCNCPVLGLPHGYGTAGFHISWRNTGFFECLIEAATPASLTTSPTAFPSGLKVTIQHMNCVDHLAGLTDAISSAKLDSKQKPIETSVPA</sequence>
<keyword evidence="1" id="KW-0378">Hydrolase</keyword>
<dbReference type="GO" id="GO:0004331">
    <property type="term" value="F:fructose-2,6-bisphosphate 2-phosphatase activity"/>
    <property type="evidence" value="ECO:0007669"/>
    <property type="project" value="TreeGrafter"/>
</dbReference>
<dbReference type="GO" id="GO:0043456">
    <property type="term" value="P:regulation of pentose-phosphate shunt"/>
    <property type="evidence" value="ECO:0007669"/>
    <property type="project" value="TreeGrafter"/>
</dbReference>
<dbReference type="GO" id="GO:0045820">
    <property type="term" value="P:negative regulation of glycolytic process"/>
    <property type="evidence" value="ECO:0007669"/>
    <property type="project" value="TreeGrafter"/>
</dbReference>
<proteinExistence type="predicted"/>
<organism evidence="4 5">
    <name type="scientific">Cephalotrichum gorgonifer</name>
    <dbReference type="NCBI Taxonomy" id="2041049"/>
    <lineage>
        <taxon>Eukaryota</taxon>
        <taxon>Fungi</taxon>
        <taxon>Dikarya</taxon>
        <taxon>Ascomycota</taxon>
        <taxon>Pezizomycotina</taxon>
        <taxon>Sordariomycetes</taxon>
        <taxon>Hypocreomycetidae</taxon>
        <taxon>Microascales</taxon>
        <taxon>Microascaceae</taxon>
        <taxon>Cephalotrichum</taxon>
    </lineage>
</organism>
<dbReference type="InterPro" id="IPR013078">
    <property type="entry name" value="His_Pase_superF_clade-1"/>
</dbReference>
<gene>
    <name evidence="4" type="ORF">DNG_06306</name>
</gene>
<dbReference type="CDD" id="cd07067">
    <property type="entry name" value="HP_PGM_like"/>
    <property type="match status" value="1"/>
</dbReference>
<dbReference type="PANTHER" id="PTHR46517:SF1">
    <property type="entry name" value="FRUCTOSE-2,6-BISPHOSPHATASE TIGAR"/>
    <property type="match status" value="1"/>
</dbReference>
<protein>
    <recommendedName>
        <fullName evidence="6">His_Phos_1 domain-containing protein</fullName>
    </recommendedName>
</protein>
<evidence type="ECO:0008006" key="6">
    <source>
        <dbReference type="Google" id="ProtNLM"/>
    </source>
</evidence>
<dbReference type="SUPFAM" id="SSF53254">
    <property type="entry name" value="Phosphoglycerate mutase-like"/>
    <property type="match status" value="1"/>
</dbReference>
<feature type="active site" description="Tele-phosphohistidine intermediate" evidence="2">
    <location>
        <position position="12"/>
    </location>
</feature>
<evidence type="ECO:0000313" key="4">
    <source>
        <dbReference type="EMBL" id="SPO03623.1"/>
    </source>
</evidence>
<evidence type="ECO:0000256" key="3">
    <source>
        <dbReference type="PIRSR" id="PIRSR613078-2"/>
    </source>
</evidence>
<dbReference type="Pfam" id="PF00300">
    <property type="entry name" value="His_Phos_1"/>
    <property type="match status" value="1"/>
</dbReference>
<dbReference type="AlphaFoldDB" id="A0AAE8N220"/>
<keyword evidence="5" id="KW-1185">Reference proteome</keyword>
<feature type="active site" description="Proton donor/acceptor" evidence="2">
    <location>
        <position position="89"/>
    </location>
</feature>
<dbReference type="SMART" id="SM00855">
    <property type="entry name" value="PGAM"/>
    <property type="match status" value="1"/>
</dbReference>
<dbReference type="Gene3D" id="3.40.50.1240">
    <property type="entry name" value="Phosphoglycerate mutase-like"/>
    <property type="match status" value="1"/>
</dbReference>
<dbReference type="PROSITE" id="PS00175">
    <property type="entry name" value="PG_MUTASE"/>
    <property type="match status" value="1"/>
</dbReference>
<evidence type="ECO:0000313" key="5">
    <source>
        <dbReference type="Proteomes" id="UP001187682"/>
    </source>
</evidence>
<dbReference type="InterPro" id="IPR001345">
    <property type="entry name" value="PG/BPGM_mutase_AS"/>
</dbReference>
<comment type="caution">
    <text evidence="4">The sequence shown here is derived from an EMBL/GenBank/DDBJ whole genome shotgun (WGS) entry which is preliminary data.</text>
</comment>
<dbReference type="GO" id="GO:0005829">
    <property type="term" value="C:cytosol"/>
    <property type="evidence" value="ECO:0007669"/>
    <property type="project" value="TreeGrafter"/>
</dbReference>
<evidence type="ECO:0000256" key="1">
    <source>
        <dbReference type="ARBA" id="ARBA00022801"/>
    </source>
</evidence>
<dbReference type="Proteomes" id="UP001187682">
    <property type="component" value="Unassembled WGS sequence"/>
</dbReference>
<dbReference type="InterPro" id="IPR029033">
    <property type="entry name" value="His_PPase_superfam"/>
</dbReference>
<reference evidence="4" key="1">
    <citation type="submission" date="2018-03" db="EMBL/GenBank/DDBJ databases">
        <authorList>
            <person name="Guldener U."/>
        </authorList>
    </citation>
    <scope>NUCLEOTIDE SEQUENCE</scope>
</reference>
<dbReference type="InterPro" id="IPR051695">
    <property type="entry name" value="Phosphoglycerate_Mutase"/>
</dbReference>
<feature type="binding site" evidence="3">
    <location>
        <position position="59"/>
    </location>
    <ligand>
        <name>substrate</name>
    </ligand>
</feature>
<name>A0AAE8N220_9PEZI</name>
<feature type="binding site" evidence="3">
    <location>
        <begin position="11"/>
        <end position="18"/>
    </location>
    <ligand>
        <name>substrate</name>
    </ligand>
</feature>
<accession>A0AAE8N220</accession>